<reference evidence="1 2" key="1">
    <citation type="journal article" date="2020" name="Phytopathology">
        <title>Genome Sequence Resources of Colletotrichum truncatum, C. plurivorum, C. musicola, and C. sojae: Four Species Pathogenic to Soybean (Glycine max).</title>
        <authorList>
            <person name="Rogerio F."/>
            <person name="Boufleur T.R."/>
            <person name="Ciampi-Guillardi M."/>
            <person name="Sukno S.A."/>
            <person name="Thon M.R."/>
            <person name="Massola Junior N.S."/>
            <person name="Baroncelli R."/>
        </authorList>
    </citation>
    <scope>NUCLEOTIDE SEQUENCE [LARGE SCALE GENOMIC DNA]</scope>
    <source>
        <strain evidence="1 2">CMES1059</strain>
    </source>
</reference>
<keyword evidence="2" id="KW-1185">Reference proteome</keyword>
<evidence type="ECO:0000313" key="2">
    <source>
        <dbReference type="Proteomes" id="UP000805649"/>
    </source>
</evidence>
<sequence>MEAIRQRIQAQIPENIKQLPGTLKPKPPTHLENGAESIPASLAPTVVSPTLPTPTVGHEGAVFTIAYATPIAAPPLTVLATFINPATYPSWNPVTPRVTITRPAVSPVPPLLAESSVANSNPAELMLESTHITFEVHMNLDPAKSTTNSTCVITKLEDFNKVTTTSTGEHKGRKGYRVAWKTTGYAPPAFLLRIERVHEFLESEDGTGTEYRQYETFFGPVAHLMRLTMVSQLETTANAFMDGLKKFVESGGTVTTTNNEETAAAAAPASAAPATTAPAAATPVAAAPVAAAPATAAA</sequence>
<name>A0ACC3Z0W9_COLTU</name>
<comment type="caution">
    <text evidence="1">The sequence shown here is derived from an EMBL/GenBank/DDBJ whole genome shotgun (WGS) entry which is preliminary data.</text>
</comment>
<dbReference type="EMBL" id="VUJX02000004">
    <property type="protein sequence ID" value="KAL0937729.1"/>
    <property type="molecule type" value="Genomic_DNA"/>
</dbReference>
<evidence type="ECO:0000313" key="1">
    <source>
        <dbReference type="EMBL" id="KAL0937729.1"/>
    </source>
</evidence>
<accession>A0ACC3Z0W9</accession>
<organism evidence="1 2">
    <name type="scientific">Colletotrichum truncatum</name>
    <name type="common">Anthracnose fungus</name>
    <name type="synonym">Colletotrichum capsici</name>
    <dbReference type="NCBI Taxonomy" id="5467"/>
    <lineage>
        <taxon>Eukaryota</taxon>
        <taxon>Fungi</taxon>
        <taxon>Dikarya</taxon>
        <taxon>Ascomycota</taxon>
        <taxon>Pezizomycotina</taxon>
        <taxon>Sordariomycetes</taxon>
        <taxon>Hypocreomycetidae</taxon>
        <taxon>Glomerellales</taxon>
        <taxon>Glomerellaceae</taxon>
        <taxon>Colletotrichum</taxon>
        <taxon>Colletotrichum truncatum species complex</taxon>
    </lineage>
</organism>
<protein>
    <submittedName>
        <fullName evidence="1">Uncharacterized protein</fullName>
    </submittedName>
</protein>
<proteinExistence type="predicted"/>
<dbReference type="Proteomes" id="UP000805649">
    <property type="component" value="Unassembled WGS sequence"/>
</dbReference>
<gene>
    <name evidence="1" type="ORF">CTRU02_207460</name>
</gene>